<sequence>MKTSTLPNSLRALLILPALLTLSSAYALDCPVGQKKYYVAYQALSSKGVSSVGANYVCGDSQQTKTEEGLNQIQQQIQKQNKGLEKATIVITNIMPLDR</sequence>
<protein>
    <submittedName>
        <fullName evidence="2">Uncharacterized protein</fullName>
    </submittedName>
</protein>
<dbReference type="Proteomes" id="UP000275663">
    <property type="component" value="Chromosome"/>
</dbReference>
<feature type="chain" id="PRO_5018731297" evidence="1">
    <location>
        <begin position="28"/>
        <end position="99"/>
    </location>
</feature>
<gene>
    <name evidence="2" type="ORF">EJN92_14115</name>
</gene>
<organism evidence="2 3">
    <name type="scientific">Undibacterium parvum</name>
    <dbReference type="NCBI Taxonomy" id="401471"/>
    <lineage>
        <taxon>Bacteria</taxon>
        <taxon>Pseudomonadati</taxon>
        <taxon>Pseudomonadota</taxon>
        <taxon>Betaproteobacteria</taxon>
        <taxon>Burkholderiales</taxon>
        <taxon>Oxalobacteraceae</taxon>
        <taxon>Undibacterium</taxon>
    </lineage>
</organism>
<name>A0A3Q9BRS5_9BURK</name>
<keyword evidence="1" id="KW-0732">Signal</keyword>
<dbReference type="KEGG" id="upv:EJN92_14115"/>
<evidence type="ECO:0000313" key="2">
    <source>
        <dbReference type="EMBL" id="AZP13034.1"/>
    </source>
</evidence>
<dbReference type="AlphaFoldDB" id="A0A3Q9BRS5"/>
<keyword evidence="3" id="KW-1185">Reference proteome</keyword>
<dbReference type="RefSeq" id="WP_126128410.1">
    <property type="nucleotide sequence ID" value="NZ_CP034464.1"/>
</dbReference>
<proteinExistence type="predicted"/>
<dbReference type="EMBL" id="CP034464">
    <property type="protein sequence ID" value="AZP13034.1"/>
    <property type="molecule type" value="Genomic_DNA"/>
</dbReference>
<evidence type="ECO:0000313" key="3">
    <source>
        <dbReference type="Proteomes" id="UP000275663"/>
    </source>
</evidence>
<dbReference type="OrthoDB" id="9934585at2"/>
<feature type="signal peptide" evidence="1">
    <location>
        <begin position="1"/>
        <end position="27"/>
    </location>
</feature>
<evidence type="ECO:0000256" key="1">
    <source>
        <dbReference type="SAM" id="SignalP"/>
    </source>
</evidence>
<accession>A0A3Q9BRS5</accession>
<reference evidence="2 3" key="1">
    <citation type="journal article" date="2011" name="Int. J. Syst. Evol. Microbiol.">
        <title>Description of Undibacterium oligocarboniphilum sp. nov., isolated from purified water, and Undibacterium pigrum strain CCUG 49012 as the type strain of Undibacterium parvum sp. nov., and emended descriptions of the genus Undibacterium and the species Undibacterium pigrum.</title>
        <authorList>
            <person name="Eder W."/>
            <person name="Wanner G."/>
            <person name="Ludwig W."/>
            <person name="Busse H.J."/>
            <person name="Ziemke-Kageler F."/>
            <person name="Lang E."/>
        </authorList>
    </citation>
    <scope>NUCLEOTIDE SEQUENCE [LARGE SCALE GENOMIC DNA]</scope>
    <source>
        <strain evidence="2 3">DSM 23061</strain>
    </source>
</reference>